<sequence>MDKPSTPRLPLSARGVADPIPSSSPAFGTPVKPVRTGKSSSLHAKPTVLPVLLPPSILRPVAFRTFTRKHNLTLSSNALQVLATFVGQNCGSKWREEGLAERLLDEVAKIWRKNGGGVIVEEGNGTSLQSILQSIENNMVSGRVTPGKVTDREDRPKLQRNGTAATGTNTTSTPIEDEDDDAEHNDTRKWIKTISAFEQPRLTYNPTNKHFETSTTKPSLLPQPSHQTAFWRDRHNLVHQRLLRNESFQTSSFASNVTQSYKISPIVNLLGRSGSPHLLVGLLSLSPTGELSLTDLTGSIVLDLSHARPVPEDGAWFSPGMMVLVDGIYEEEEIVRGSVLGGNGGIGGAIGGKFLGISIAGPPCERREVTLGLSSIHSSRDIGTSGGFGWIDFLGVGSERAQGQRMRKLENRYLRHNTSGESENNRRNMVIMGEVNLDNMNTFDALRHVFKIYNALPFEELPLGFVMIGNFIEKVGFGQGSGGNSIEYKECFDTLASLLSEFPALLRHTTFIFVPGDSDPWASSFSTGAASPIPCKPIPELFTSRVKRAFTVANNEYDGSSTNSIPGEAIWTSNPARVSIFGPVHEIVVFRDDISGRLRRSSVTFSERASQPEGTDHSNLAGMSVDDTVMKDDAEDKNSESPSVLATRKLVKTVLDQGNLSPSPLTSRPVLWDYASSIQLYPLPTALVLADSESPAFAITYEGCHTMNPGRLLSDGKRGPATWLEYDVLKNRARVRQRGN</sequence>
<feature type="region of interest" description="Disordered" evidence="8">
    <location>
        <begin position="1"/>
        <end position="41"/>
    </location>
</feature>
<reference evidence="10" key="1">
    <citation type="submission" date="2021-12" db="EMBL/GenBank/DDBJ databases">
        <title>Convergent genome expansion in fungi linked to evolution of root-endophyte symbiosis.</title>
        <authorList>
            <consortium name="DOE Joint Genome Institute"/>
            <person name="Ke Y.-H."/>
            <person name="Bonito G."/>
            <person name="Liao H.-L."/>
            <person name="Looney B."/>
            <person name="Rojas-Flechas A."/>
            <person name="Nash J."/>
            <person name="Hameed K."/>
            <person name="Schadt C."/>
            <person name="Martin F."/>
            <person name="Crous P.W."/>
            <person name="Miettinen O."/>
            <person name="Magnuson J.K."/>
            <person name="Labbe J."/>
            <person name="Jacobson D."/>
            <person name="Doktycz M.J."/>
            <person name="Veneault-Fourrey C."/>
            <person name="Kuo A."/>
            <person name="Mondo S."/>
            <person name="Calhoun S."/>
            <person name="Riley R."/>
            <person name="Ohm R."/>
            <person name="LaButti K."/>
            <person name="Andreopoulos B."/>
            <person name="Pangilinan J."/>
            <person name="Nolan M."/>
            <person name="Tritt A."/>
            <person name="Clum A."/>
            <person name="Lipzen A."/>
            <person name="Daum C."/>
            <person name="Barry K."/>
            <person name="Grigoriev I.V."/>
            <person name="Vilgalys R."/>
        </authorList>
    </citation>
    <scope>NUCLEOTIDE SEQUENCE</scope>
    <source>
        <strain evidence="10">PMI_201</strain>
    </source>
</reference>
<keyword evidence="6" id="KW-0539">Nucleus</keyword>
<dbReference type="Proteomes" id="UP001201262">
    <property type="component" value="Unassembled WGS sequence"/>
</dbReference>
<dbReference type="PANTHER" id="PTHR12708">
    <property type="entry name" value="DNA POLYMERASE EPSILON SUBUNIT B"/>
    <property type="match status" value="1"/>
</dbReference>
<evidence type="ECO:0000313" key="10">
    <source>
        <dbReference type="EMBL" id="KAH8704716.1"/>
    </source>
</evidence>
<evidence type="ECO:0000256" key="8">
    <source>
        <dbReference type="SAM" id="MobiDB-lite"/>
    </source>
</evidence>
<dbReference type="GO" id="GO:0006261">
    <property type="term" value="P:DNA-templated DNA replication"/>
    <property type="evidence" value="ECO:0007669"/>
    <property type="project" value="InterPro"/>
</dbReference>
<evidence type="ECO:0000256" key="6">
    <source>
        <dbReference type="ARBA" id="ARBA00023242"/>
    </source>
</evidence>
<dbReference type="GeneID" id="70244992"/>
<dbReference type="InterPro" id="IPR007185">
    <property type="entry name" value="DNA_pol_a/d/e_bsu"/>
</dbReference>
<feature type="region of interest" description="Disordered" evidence="8">
    <location>
        <begin position="142"/>
        <end position="184"/>
    </location>
</feature>
<dbReference type="EMBL" id="JAJTJA010000001">
    <property type="protein sequence ID" value="KAH8704716.1"/>
    <property type="molecule type" value="Genomic_DNA"/>
</dbReference>
<evidence type="ECO:0000256" key="4">
    <source>
        <dbReference type="ARBA" id="ARBA00022705"/>
    </source>
</evidence>
<dbReference type="PANTHER" id="PTHR12708:SF0">
    <property type="entry name" value="DNA POLYMERASE EPSILON SUBUNIT 2"/>
    <property type="match status" value="1"/>
</dbReference>
<keyword evidence="5" id="KW-0238">DNA-binding</keyword>
<protein>
    <recommendedName>
        <fullName evidence="3">DNA polymerase epsilon subunit B</fullName>
    </recommendedName>
    <alternativeName>
        <fullName evidence="7">DNA polymerase II subunit 2</fullName>
    </alternativeName>
</protein>
<feature type="domain" description="DNA polymerase alpha/delta/epsilon subunit B" evidence="9">
    <location>
        <begin position="430"/>
        <end position="698"/>
    </location>
</feature>
<comment type="caution">
    <text evidence="10">The sequence shown here is derived from an EMBL/GenBank/DDBJ whole genome shotgun (WGS) entry which is preliminary data.</text>
</comment>
<evidence type="ECO:0000256" key="3">
    <source>
        <dbReference type="ARBA" id="ARBA00016011"/>
    </source>
</evidence>
<feature type="region of interest" description="Disordered" evidence="8">
    <location>
        <begin position="602"/>
        <end position="623"/>
    </location>
</feature>
<gene>
    <name evidence="10" type="ORF">BGW36DRAFT_366046</name>
</gene>
<evidence type="ECO:0000313" key="11">
    <source>
        <dbReference type="Proteomes" id="UP001201262"/>
    </source>
</evidence>
<comment type="subcellular location">
    <subcellularLocation>
        <location evidence="1">Nucleus</location>
    </subcellularLocation>
</comment>
<dbReference type="GO" id="GO:0008622">
    <property type="term" value="C:epsilon DNA polymerase complex"/>
    <property type="evidence" value="ECO:0007669"/>
    <property type="project" value="InterPro"/>
</dbReference>
<evidence type="ECO:0000256" key="2">
    <source>
        <dbReference type="ARBA" id="ARBA00009560"/>
    </source>
</evidence>
<keyword evidence="11" id="KW-1185">Reference proteome</keyword>
<dbReference type="AlphaFoldDB" id="A0AAD4L467"/>
<dbReference type="InterPro" id="IPR016266">
    <property type="entry name" value="POLE2"/>
</dbReference>
<dbReference type="RefSeq" id="XP_046077337.1">
    <property type="nucleotide sequence ID" value="XM_046214705.1"/>
</dbReference>
<evidence type="ECO:0000256" key="7">
    <source>
        <dbReference type="ARBA" id="ARBA00032930"/>
    </source>
</evidence>
<feature type="compositionally biased region" description="Polar residues" evidence="8">
    <location>
        <begin position="602"/>
        <end position="613"/>
    </location>
</feature>
<evidence type="ECO:0000259" key="9">
    <source>
        <dbReference type="Pfam" id="PF04042"/>
    </source>
</evidence>
<dbReference type="GO" id="GO:0042276">
    <property type="term" value="P:error-prone translesion synthesis"/>
    <property type="evidence" value="ECO:0007669"/>
    <property type="project" value="TreeGrafter"/>
</dbReference>
<name>A0AAD4L467_9EURO</name>
<evidence type="ECO:0000256" key="5">
    <source>
        <dbReference type="ARBA" id="ARBA00023125"/>
    </source>
</evidence>
<organism evidence="10 11">
    <name type="scientific">Talaromyces proteolyticus</name>
    <dbReference type="NCBI Taxonomy" id="1131652"/>
    <lineage>
        <taxon>Eukaryota</taxon>
        <taxon>Fungi</taxon>
        <taxon>Dikarya</taxon>
        <taxon>Ascomycota</taxon>
        <taxon>Pezizomycotina</taxon>
        <taxon>Eurotiomycetes</taxon>
        <taxon>Eurotiomycetidae</taxon>
        <taxon>Eurotiales</taxon>
        <taxon>Trichocomaceae</taxon>
        <taxon>Talaromyces</taxon>
        <taxon>Talaromyces sect. Bacilispori</taxon>
    </lineage>
</organism>
<dbReference type="GO" id="GO:0003677">
    <property type="term" value="F:DNA binding"/>
    <property type="evidence" value="ECO:0007669"/>
    <property type="project" value="UniProtKB-KW"/>
</dbReference>
<keyword evidence="4" id="KW-0235">DNA replication</keyword>
<feature type="compositionally biased region" description="Low complexity" evidence="8">
    <location>
        <begin position="161"/>
        <end position="171"/>
    </location>
</feature>
<proteinExistence type="inferred from homology"/>
<evidence type="ECO:0000256" key="1">
    <source>
        <dbReference type="ARBA" id="ARBA00004123"/>
    </source>
</evidence>
<comment type="similarity">
    <text evidence="2">Belongs to the DNA polymerase epsilon subunit B family.</text>
</comment>
<accession>A0AAD4L467</accession>
<dbReference type="Pfam" id="PF04042">
    <property type="entry name" value="DNA_pol_E_B"/>
    <property type="match status" value="1"/>
</dbReference>